<keyword evidence="3" id="KW-1185">Reference proteome</keyword>
<gene>
    <name evidence="2" type="ORF">KIPB_004674</name>
</gene>
<reference evidence="2 3" key="1">
    <citation type="journal article" date="2018" name="PLoS ONE">
        <title>The draft genome of Kipferlia bialata reveals reductive genome evolution in fornicate parasites.</title>
        <authorList>
            <person name="Tanifuji G."/>
            <person name="Takabayashi S."/>
            <person name="Kume K."/>
            <person name="Takagi M."/>
            <person name="Nakayama T."/>
            <person name="Kamikawa R."/>
            <person name="Inagaki Y."/>
            <person name="Hashimoto T."/>
        </authorList>
    </citation>
    <scope>NUCLEOTIDE SEQUENCE [LARGE SCALE GENOMIC DNA]</scope>
    <source>
        <strain evidence="2">NY0173</strain>
    </source>
</reference>
<protein>
    <submittedName>
        <fullName evidence="2">Uncharacterized protein</fullName>
    </submittedName>
</protein>
<comment type="caution">
    <text evidence="2">The sequence shown here is derived from an EMBL/GenBank/DDBJ whole genome shotgun (WGS) entry which is preliminary data.</text>
</comment>
<name>A0A9K3GHZ7_9EUKA</name>
<feature type="region of interest" description="Disordered" evidence="1">
    <location>
        <begin position="347"/>
        <end position="377"/>
    </location>
</feature>
<evidence type="ECO:0000313" key="3">
    <source>
        <dbReference type="Proteomes" id="UP000265618"/>
    </source>
</evidence>
<dbReference type="EMBL" id="BDIP01001020">
    <property type="protein sequence ID" value="GIQ83367.1"/>
    <property type="molecule type" value="Genomic_DNA"/>
</dbReference>
<proteinExistence type="predicted"/>
<evidence type="ECO:0000256" key="1">
    <source>
        <dbReference type="SAM" id="MobiDB-lite"/>
    </source>
</evidence>
<evidence type="ECO:0000313" key="2">
    <source>
        <dbReference type="EMBL" id="GIQ83367.1"/>
    </source>
</evidence>
<feature type="non-terminal residue" evidence="2">
    <location>
        <position position="1"/>
    </location>
</feature>
<dbReference type="Proteomes" id="UP000265618">
    <property type="component" value="Unassembled WGS sequence"/>
</dbReference>
<organism evidence="2 3">
    <name type="scientific">Kipferlia bialata</name>
    <dbReference type="NCBI Taxonomy" id="797122"/>
    <lineage>
        <taxon>Eukaryota</taxon>
        <taxon>Metamonada</taxon>
        <taxon>Carpediemonas-like organisms</taxon>
        <taxon>Kipferlia</taxon>
    </lineage>
</organism>
<accession>A0A9K3GHZ7</accession>
<dbReference type="AlphaFoldDB" id="A0A9K3GHZ7"/>
<sequence>GALTVQGLYGVSLGMDENTAPFVHTEADIGNADIINDIVSKEHVATPHASWESQLELSFTALKKLFGQPLPEVRLEMPPRIPVFSYHGPMGPNVVSASLSESSTRPQYTFSDFNQVEDAMYVRELYLVDQCYQVIPSNLIPYSHYVNEMVAFVERSPDRLENVMVLSLAHGNAKRGALTYYESRGEHDSLSAGRHSGKDIFGALLPLLTHDKRPHRVTVALAHCYGAKAVKSFCKAYETYERDNELSLSPVEIFGVSLHETLTWQTEGVGNNELYFHSQGHNFLNHYASQCRRRAEVRCLLQETAESETECKELNEKAWNDYAYYGLPMDFGVAARRWLSPDNHSVLPFPDAQPSPTPSLAESAAPRTADEPMGPPIHALKNAVTPWDTLYLFLPSWAFLSARGMAVPRHGVLESAWVSGVRASICCLQQYFDGVALCSTTRRGIRRVMKCIEETRDRPSRSVVCCVGCNSLQIEEVAHTLKDVVSSVTPSIQMLFLNCGEHPQKRLRWYNAHNSQMVLVARPAATSEKEYVYAKKGDGGQYSLGLDLQEATTLLSSAVVRRITLTGLLAGNTRCVIDLGVSELAGTMIGREACGERRVTLIRGGPSFSRPMTQTDVDNERTVNDWHVQEMGGYADLAVERQTEAMVWLRHRQPLDHDVPKIRNLGMDQFNTEKYAK</sequence>